<reference evidence="1 2" key="1">
    <citation type="submission" date="2018-11" db="EMBL/GenBank/DDBJ databases">
        <title>Bradyrhizobium sp. nov., isolated from effective nodules of peanut in China.</title>
        <authorList>
            <person name="Li Y."/>
        </authorList>
    </citation>
    <scope>NUCLEOTIDE SEQUENCE [LARGE SCALE GENOMIC DNA]</scope>
    <source>
        <strain evidence="1 2">CCBAU 51770</strain>
    </source>
</reference>
<organism evidence="1 2">
    <name type="scientific">Bradyrhizobium zhanjiangense</name>
    <dbReference type="NCBI Taxonomy" id="1325107"/>
    <lineage>
        <taxon>Bacteria</taxon>
        <taxon>Pseudomonadati</taxon>
        <taxon>Pseudomonadota</taxon>
        <taxon>Alphaproteobacteria</taxon>
        <taxon>Hyphomicrobiales</taxon>
        <taxon>Nitrobacteraceae</taxon>
        <taxon>Bradyrhizobium</taxon>
    </lineage>
</organism>
<gene>
    <name evidence="1" type="ORF">EAS61_15260</name>
</gene>
<proteinExistence type="predicted"/>
<dbReference type="AlphaFoldDB" id="A0A4Q0QNR2"/>
<accession>A0A4Q0QNR2</accession>
<dbReference type="Proteomes" id="UP000290174">
    <property type="component" value="Unassembled WGS sequence"/>
</dbReference>
<dbReference type="RefSeq" id="WP_128956003.1">
    <property type="nucleotide sequence ID" value="NZ_RKMK01000011.1"/>
</dbReference>
<comment type="caution">
    <text evidence="1">The sequence shown here is derived from an EMBL/GenBank/DDBJ whole genome shotgun (WGS) entry which is preliminary data.</text>
</comment>
<name>A0A4Q0QNR2_9BRAD</name>
<dbReference type="InterPro" id="IPR027417">
    <property type="entry name" value="P-loop_NTPase"/>
</dbReference>
<dbReference type="Gene3D" id="3.40.50.300">
    <property type="entry name" value="P-loop containing nucleotide triphosphate hydrolases"/>
    <property type="match status" value="1"/>
</dbReference>
<dbReference type="Pfam" id="PF13481">
    <property type="entry name" value="AAA_25"/>
    <property type="match status" value="1"/>
</dbReference>
<sequence>MNVPAHTFDIGVALRHLETVDATGVHQIGAIHPDTEAKRFITFRLDQGGTERAISFLRKYAPGWNIYYSANEVRPDLGDKRAKKADIQNVRMIIADLDPSKDVPLIPEVLAQEREKLEKIRERVACEDECFYSFAVDSGGGVQLGWFLEEKLPASRFADIAENQTRGILRQLGAEESTTDITRLCRLPGTLNFPTAAKRRQGRNEITPARVIEYIGNSNTTLEELADWAAPVEASRRASATADAAEIDLDLEAVEAAYANGTVSPGLQLKLGDLREQDRKFDRLWLGDKSAIGGSDTTRSAFLFALAGRLRRTGQFTPTEFAQLAAIWDHGPEDVDPRQLARAWLRHNSVAAEEEFTAVPEAAVSSFSATWVDPFDVNELRKREFVVGRYVAKQYVSALISPPGVGKTTFLLMMAVAVVTGRSDIVGFEIPRRERVFLFNQEDEFAELQRRLAAVMAQFDVKWSDLVIDDRPALAMASGAERALMFARKDGEQVIRSRDAIDVEEFIKANGIGLAIFDPFVELHPVDENNNVEIAAVGRIFRRIAVNGRCGVVLAHHTRKPPNAANRDSYAGDMDAGRGAGALNGVARMVATLYTVDAPTAKKYGLQESEARNYVRFDDAKANLALVAGEPRFYRREGVIIGGTGGEEVGVLVPAKLNRARTATETTSDENARLRHAVASLLRAADGHRLTVKSVAEALIDTGLAELVTADALRKRLARMFEQPQNFENGDQVRSENTREKGKQGRALHLVLVIADRGT</sequence>
<evidence type="ECO:0000313" key="2">
    <source>
        <dbReference type="Proteomes" id="UP000290174"/>
    </source>
</evidence>
<dbReference type="SUPFAM" id="SSF52540">
    <property type="entry name" value="P-loop containing nucleoside triphosphate hydrolases"/>
    <property type="match status" value="1"/>
</dbReference>
<dbReference type="EMBL" id="RKMK01000011">
    <property type="protein sequence ID" value="RXG97351.1"/>
    <property type="molecule type" value="Genomic_DNA"/>
</dbReference>
<evidence type="ECO:0000313" key="1">
    <source>
        <dbReference type="EMBL" id="RXG97351.1"/>
    </source>
</evidence>
<protein>
    <submittedName>
        <fullName evidence="1">Uncharacterized protein</fullName>
    </submittedName>
</protein>